<reference evidence="17" key="1">
    <citation type="journal article" date="2022" name="Toxins">
        <title>Genomic Analysis of Sphingopyxis sp. USTB-05 for Biodegrading Cyanobacterial Hepatotoxins.</title>
        <authorList>
            <person name="Liu C."/>
            <person name="Xu Q."/>
            <person name="Zhao Z."/>
            <person name="Zhang H."/>
            <person name="Liu X."/>
            <person name="Yin C."/>
            <person name="Liu Y."/>
            <person name="Yan H."/>
        </authorList>
    </citation>
    <scope>NUCLEOTIDE SEQUENCE</scope>
    <source>
        <strain evidence="17">NBD5</strain>
    </source>
</reference>
<dbReference type="SMART" id="SM00965">
    <property type="entry name" value="STN"/>
    <property type="match status" value="1"/>
</dbReference>
<name>A0ABY4XDA9_9SPHN</name>
<organism evidence="17 18">
    <name type="scientific">Sphingomonas morindae</name>
    <dbReference type="NCBI Taxonomy" id="1541170"/>
    <lineage>
        <taxon>Bacteria</taxon>
        <taxon>Pseudomonadati</taxon>
        <taxon>Pseudomonadota</taxon>
        <taxon>Alphaproteobacteria</taxon>
        <taxon>Sphingomonadales</taxon>
        <taxon>Sphingomonadaceae</taxon>
        <taxon>Sphingomonas</taxon>
    </lineage>
</organism>
<dbReference type="InterPro" id="IPR012910">
    <property type="entry name" value="Plug_dom"/>
</dbReference>
<evidence type="ECO:0000256" key="9">
    <source>
        <dbReference type="ARBA" id="ARBA00023077"/>
    </source>
</evidence>
<evidence type="ECO:0000256" key="1">
    <source>
        <dbReference type="ARBA" id="ARBA00004571"/>
    </source>
</evidence>
<evidence type="ECO:0000256" key="2">
    <source>
        <dbReference type="ARBA" id="ARBA00022448"/>
    </source>
</evidence>
<evidence type="ECO:0000256" key="5">
    <source>
        <dbReference type="ARBA" id="ARBA00022692"/>
    </source>
</evidence>
<evidence type="ECO:0000256" key="12">
    <source>
        <dbReference type="PROSITE-ProRule" id="PRU01360"/>
    </source>
</evidence>
<evidence type="ECO:0000256" key="13">
    <source>
        <dbReference type="RuleBase" id="RU003357"/>
    </source>
</evidence>
<dbReference type="InterPro" id="IPR037066">
    <property type="entry name" value="Plug_dom_sf"/>
</dbReference>
<feature type="region of interest" description="Disordered" evidence="14">
    <location>
        <begin position="105"/>
        <end position="125"/>
    </location>
</feature>
<dbReference type="Proteomes" id="UP001056937">
    <property type="component" value="Chromosome 2"/>
</dbReference>
<evidence type="ECO:0000313" key="18">
    <source>
        <dbReference type="Proteomes" id="UP001056937"/>
    </source>
</evidence>
<dbReference type="Gene3D" id="2.40.170.20">
    <property type="entry name" value="TonB-dependent receptor, beta-barrel domain"/>
    <property type="match status" value="1"/>
</dbReference>
<evidence type="ECO:0000256" key="3">
    <source>
        <dbReference type="ARBA" id="ARBA00022452"/>
    </source>
</evidence>
<comment type="similarity">
    <text evidence="12 13">Belongs to the TonB-dependent receptor family.</text>
</comment>
<gene>
    <name evidence="17" type="ORF">LHA26_17110</name>
</gene>
<keyword evidence="6 15" id="KW-0732">Signal</keyword>
<keyword evidence="8" id="KW-0406">Ion transport</keyword>
<dbReference type="Gene3D" id="2.170.130.10">
    <property type="entry name" value="TonB-dependent receptor, plug domain"/>
    <property type="match status" value="1"/>
</dbReference>
<keyword evidence="3 12" id="KW-1134">Transmembrane beta strand</keyword>
<evidence type="ECO:0000313" key="17">
    <source>
        <dbReference type="EMBL" id="USI74892.1"/>
    </source>
</evidence>
<feature type="signal peptide" evidence="15">
    <location>
        <begin position="1"/>
        <end position="22"/>
    </location>
</feature>
<evidence type="ECO:0000256" key="10">
    <source>
        <dbReference type="ARBA" id="ARBA00023136"/>
    </source>
</evidence>
<dbReference type="Pfam" id="PF07660">
    <property type="entry name" value="STN"/>
    <property type="match status" value="1"/>
</dbReference>
<dbReference type="InterPro" id="IPR011662">
    <property type="entry name" value="Secretin/TonB_short_N"/>
</dbReference>
<proteinExistence type="inferred from homology"/>
<keyword evidence="17" id="KW-0675">Receptor</keyword>
<dbReference type="Gene3D" id="3.55.50.30">
    <property type="match status" value="1"/>
</dbReference>
<evidence type="ECO:0000256" key="4">
    <source>
        <dbReference type="ARBA" id="ARBA00022496"/>
    </source>
</evidence>
<dbReference type="InterPro" id="IPR000531">
    <property type="entry name" value="Beta-barrel_TonB"/>
</dbReference>
<accession>A0ABY4XDA9</accession>
<evidence type="ECO:0000256" key="6">
    <source>
        <dbReference type="ARBA" id="ARBA00022729"/>
    </source>
</evidence>
<evidence type="ECO:0000256" key="8">
    <source>
        <dbReference type="ARBA" id="ARBA00023065"/>
    </source>
</evidence>
<dbReference type="Pfam" id="PF00593">
    <property type="entry name" value="TonB_dep_Rec_b-barrel"/>
    <property type="match status" value="1"/>
</dbReference>
<dbReference type="InterPro" id="IPR039426">
    <property type="entry name" value="TonB-dep_rcpt-like"/>
</dbReference>
<keyword evidence="10 12" id="KW-0472">Membrane</keyword>
<keyword evidence="18" id="KW-1185">Reference proteome</keyword>
<feature type="chain" id="PRO_5047036720" evidence="15">
    <location>
        <begin position="23"/>
        <end position="884"/>
    </location>
</feature>
<comment type="subcellular location">
    <subcellularLocation>
        <location evidence="1 12">Cell outer membrane</location>
        <topology evidence="1 12">Multi-pass membrane protein</topology>
    </subcellularLocation>
</comment>
<evidence type="ECO:0000259" key="16">
    <source>
        <dbReference type="SMART" id="SM00965"/>
    </source>
</evidence>
<protein>
    <submittedName>
        <fullName evidence="17">TonB-dependent receptor</fullName>
    </submittedName>
</protein>
<evidence type="ECO:0000256" key="14">
    <source>
        <dbReference type="SAM" id="MobiDB-lite"/>
    </source>
</evidence>
<keyword evidence="4" id="KW-0410">Iron transport</keyword>
<dbReference type="Pfam" id="PF07715">
    <property type="entry name" value="Plug"/>
    <property type="match status" value="1"/>
</dbReference>
<feature type="compositionally biased region" description="Pro residues" evidence="14">
    <location>
        <begin position="111"/>
        <end position="122"/>
    </location>
</feature>
<feature type="domain" description="Secretin/TonB short N-terminal" evidence="16">
    <location>
        <begin position="48"/>
        <end position="99"/>
    </location>
</feature>
<dbReference type="SUPFAM" id="SSF56935">
    <property type="entry name" value="Porins"/>
    <property type="match status" value="1"/>
</dbReference>
<keyword evidence="7" id="KW-0408">Iron</keyword>
<keyword evidence="2 12" id="KW-0813">Transport</keyword>
<dbReference type="PANTHER" id="PTHR32552">
    <property type="entry name" value="FERRICHROME IRON RECEPTOR-RELATED"/>
    <property type="match status" value="1"/>
</dbReference>
<dbReference type="PROSITE" id="PS52016">
    <property type="entry name" value="TONB_DEPENDENT_REC_3"/>
    <property type="match status" value="1"/>
</dbReference>
<evidence type="ECO:0000256" key="15">
    <source>
        <dbReference type="SAM" id="SignalP"/>
    </source>
</evidence>
<sequence>MPPPRLWTLALLLCCTTPPARAEPPLRFAIPRLTLADALSLYARQSGRQLLFAPAEVRGRTARPVTGRMTPDAALDRLLAETGFHARRAAGGAYLLERDAMPASKAAPVRPAAPPAPPPAPPTVRDMEDIVVVGTPGGGGARQQDAAFAVTRIGADRIGRLAPNSPADILALVPGLTVETSGGKNGANIFVRGYPSGGDAEYVTFQEEGVPFFPPATLSFLENSQLVRIDETVERVEAVRGGTGALFSSGQPGVTVNIVQREGGATLAGDAKLSVTSFGDRKWDGYVSGPLDAQTRFMLGGYYGAGTGIRSPGYTVDRGGQISGNLRRRLGGDGTLLLFARYLDDRSQWLLPIPVVQQGRRITAYPGFSAGTGTLAGPDTRRGTLNDGTRYDLDDGRGARLVHLGGNWDQPLGAGLTLRDKLSLLAGHADTTGLVSAAEPPQSAEAFAARLGGQIATLRTANDNQPVAFSQPVVEAGVWLVSKRISALVNDASLEWLAGASKATIGLYAARSRSRDRWTIGNTLLLTATPQARRLDMVLADGRIVTRDGFTSGANFLVDARYTADDAAFYAVEEIRVDTRLRLDGGLRYQHHAVDGRIADNGASGPAGPDGDPLTLYDNGDARLTGTTTPVRYRGGAWSWTAGAHYAASAALGGFVRYSRGHSFPFFDNLRDGIRVAPRIDTIEGGVTLTTAPLSLVATLFHNRFDGLATTVITAGAPLASIGGARATGLELEGVARPLAGLSINVSGSWLDARYHRFYTDAGQTDLSGNRVQRQPRWQWRIEPAYDLRIRSVQARLSTTVRFMGDRFSDVQNAQLLPRFIQWDAALTLDLSARFRLQIVADNLLDTIGLTEANPRALGAQASGAIFGRPILGRAAEFSARYRF</sequence>
<evidence type="ECO:0000256" key="11">
    <source>
        <dbReference type="ARBA" id="ARBA00023237"/>
    </source>
</evidence>
<dbReference type="RefSeq" id="WP_252168706.1">
    <property type="nucleotide sequence ID" value="NZ_CP084931.1"/>
</dbReference>
<dbReference type="EMBL" id="CP084931">
    <property type="protein sequence ID" value="USI74892.1"/>
    <property type="molecule type" value="Genomic_DNA"/>
</dbReference>
<dbReference type="PANTHER" id="PTHR32552:SF89">
    <property type="entry name" value="CATECHOLATE SIDEROPHORE RECEPTOR FIU"/>
    <property type="match status" value="1"/>
</dbReference>
<dbReference type="InterPro" id="IPR036942">
    <property type="entry name" value="Beta-barrel_TonB_sf"/>
</dbReference>
<keyword evidence="9 13" id="KW-0798">TonB box</keyword>
<evidence type="ECO:0000256" key="7">
    <source>
        <dbReference type="ARBA" id="ARBA00023004"/>
    </source>
</evidence>
<keyword evidence="5 12" id="KW-0812">Transmembrane</keyword>
<keyword evidence="11 12" id="KW-0998">Cell outer membrane</keyword>